<protein>
    <recommendedName>
        <fullName evidence="3">Reverse transcriptase</fullName>
    </recommendedName>
</protein>
<reference evidence="1" key="1">
    <citation type="submission" date="2018-11" db="EMBL/GenBank/DDBJ databases">
        <authorList>
            <person name="Grassa J C."/>
        </authorList>
    </citation>
    <scope>NUCLEOTIDE SEQUENCE [LARGE SCALE GENOMIC DNA]</scope>
</reference>
<dbReference type="Proteomes" id="UP000596661">
    <property type="component" value="Chromosome 2"/>
</dbReference>
<sequence>MHNPTSNRRNNLIQKLKNNDGNWVGWEDDLPTVVTEYFHQLFTNEDVDFRAVIDCVHPQITAEQKEKLIEFIPAEEIKQALFQMHPEKSPGPDGMTPDFYQKFWHIVGDDIVSLVRNFFTTGQFPNKLNETNIVLIPKKKLPEHMSELRPISL</sequence>
<dbReference type="OMA" id="WEVINSC"/>
<proteinExistence type="predicted"/>
<evidence type="ECO:0000313" key="2">
    <source>
        <dbReference type="Proteomes" id="UP000596661"/>
    </source>
</evidence>
<dbReference type="PANTHER" id="PTHR19446">
    <property type="entry name" value="REVERSE TRANSCRIPTASES"/>
    <property type="match status" value="1"/>
</dbReference>
<keyword evidence="2" id="KW-1185">Reference proteome</keyword>
<dbReference type="Gramene" id="evm.model.02.1517">
    <property type="protein sequence ID" value="cds.evm.model.02.1517"/>
    <property type="gene ID" value="evm.TU.02.1517"/>
</dbReference>
<dbReference type="AlphaFoldDB" id="A0A803NTY1"/>
<organism evidence="1 2">
    <name type="scientific">Cannabis sativa</name>
    <name type="common">Hemp</name>
    <name type="synonym">Marijuana</name>
    <dbReference type="NCBI Taxonomy" id="3483"/>
    <lineage>
        <taxon>Eukaryota</taxon>
        <taxon>Viridiplantae</taxon>
        <taxon>Streptophyta</taxon>
        <taxon>Embryophyta</taxon>
        <taxon>Tracheophyta</taxon>
        <taxon>Spermatophyta</taxon>
        <taxon>Magnoliopsida</taxon>
        <taxon>eudicotyledons</taxon>
        <taxon>Gunneridae</taxon>
        <taxon>Pentapetalae</taxon>
        <taxon>rosids</taxon>
        <taxon>fabids</taxon>
        <taxon>Rosales</taxon>
        <taxon>Cannabaceae</taxon>
        <taxon>Cannabis</taxon>
    </lineage>
</organism>
<evidence type="ECO:0008006" key="3">
    <source>
        <dbReference type="Google" id="ProtNLM"/>
    </source>
</evidence>
<reference evidence="1" key="2">
    <citation type="submission" date="2021-03" db="UniProtKB">
        <authorList>
            <consortium name="EnsemblPlants"/>
        </authorList>
    </citation>
    <scope>IDENTIFICATION</scope>
</reference>
<dbReference type="EMBL" id="UZAU01000203">
    <property type="status" value="NOT_ANNOTATED_CDS"/>
    <property type="molecule type" value="Genomic_DNA"/>
</dbReference>
<evidence type="ECO:0000313" key="1">
    <source>
        <dbReference type="EnsemblPlants" id="cds.evm.model.02.1517"/>
    </source>
</evidence>
<accession>A0A803NTY1</accession>
<name>A0A803NTY1_CANSA</name>
<dbReference type="EnsemblPlants" id="evm.model.02.1517">
    <property type="protein sequence ID" value="cds.evm.model.02.1517"/>
    <property type="gene ID" value="evm.TU.02.1517"/>
</dbReference>